<dbReference type="EMBL" id="KV878244">
    <property type="protein sequence ID" value="OJZ84588.1"/>
    <property type="molecule type" value="Genomic_DNA"/>
</dbReference>
<name>A0A1M3TCW0_ASPLC</name>
<reference evidence="2" key="1">
    <citation type="journal article" date="2017" name="Genome Biol.">
        <title>Comparative genomics reveals high biological diversity and specific adaptations in the industrially and medically important fungal genus Aspergillus.</title>
        <authorList>
            <person name="de Vries R.P."/>
            <person name="Riley R."/>
            <person name="Wiebenga A."/>
            <person name="Aguilar-Osorio G."/>
            <person name="Amillis S."/>
            <person name="Uchima C.A."/>
            <person name="Anderluh G."/>
            <person name="Asadollahi M."/>
            <person name="Askin M."/>
            <person name="Barry K."/>
            <person name="Battaglia E."/>
            <person name="Bayram O."/>
            <person name="Benocci T."/>
            <person name="Braus-Stromeyer S.A."/>
            <person name="Caldana C."/>
            <person name="Canovas D."/>
            <person name="Cerqueira G.C."/>
            <person name="Chen F."/>
            <person name="Chen W."/>
            <person name="Choi C."/>
            <person name="Clum A."/>
            <person name="Dos Santos R.A."/>
            <person name="Damasio A.R."/>
            <person name="Diallinas G."/>
            <person name="Emri T."/>
            <person name="Fekete E."/>
            <person name="Flipphi M."/>
            <person name="Freyberg S."/>
            <person name="Gallo A."/>
            <person name="Gournas C."/>
            <person name="Habgood R."/>
            <person name="Hainaut M."/>
            <person name="Harispe M.L."/>
            <person name="Henrissat B."/>
            <person name="Hilden K.S."/>
            <person name="Hope R."/>
            <person name="Hossain A."/>
            <person name="Karabika E."/>
            <person name="Karaffa L."/>
            <person name="Karanyi Z."/>
            <person name="Krasevec N."/>
            <person name="Kuo A."/>
            <person name="Kusch H."/>
            <person name="LaButti K."/>
            <person name="Lagendijk E.L."/>
            <person name="Lapidus A."/>
            <person name="Levasseur A."/>
            <person name="Lindquist E."/>
            <person name="Lipzen A."/>
            <person name="Logrieco A.F."/>
            <person name="MacCabe A."/>
            <person name="Maekelae M.R."/>
            <person name="Malavazi I."/>
            <person name="Melin P."/>
            <person name="Meyer V."/>
            <person name="Mielnichuk N."/>
            <person name="Miskei M."/>
            <person name="Molnar A.P."/>
            <person name="Mule G."/>
            <person name="Ngan C.Y."/>
            <person name="Orejas M."/>
            <person name="Orosz E."/>
            <person name="Ouedraogo J.P."/>
            <person name="Overkamp K.M."/>
            <person name="Park H.-S."/>
            <person name="Perrone G."/>
            <person name="Piumi F."/>
            <person name="Punt P.J."/>
            <person name="Ram A.F."/>
            <person name="Ramon A."/>
            <person name="Rauscher S."/>
            <person name="Record E."/>
            <person name="Riano-Pachon D.M."/>
            <person name="Robert V."/>
            <person name="Roehrig J."/>
            <person name="Ruller R."/>
            <person name="Salamov A."/>
            <person name="Salih N.S."/>
            <person name="Samson R.A."/>
            <person name="Sandor E."/>
            <person name="Sanguinetti M."/>
            <person name="Schuetze T."/>
            <person name="Sepcic K."/>
            <person name="Shelest E."/>
            <person name="Sherlock G."/>
            <person name="Sophianopoulou V."/>
            <person name="Squina F.M."/>
            <person name="Sun H."/>
            <person name="Susca A."/>
            <person name="Todd R.B."/>
            <person name="Tsang A."/>
            <person name="Unkles S.E."/>
            <person name="van de Wiele N."/>
            <person name="van Rossen-Uffink D."/>
            <person name="Oliveira J.V."/>
            <person name="Vesth T.C."/>
            <person name="Visser J."/>
            <person name="Yu J.-H."/>
            <person name="Zhou M."/>
            <person name="Andersen M.R."/>
            <person name="Archer D.B."/>
            <person name="Baker S.E."/>
            <person name="Benoit I."/>
            <person name="Brakhage A.A."/>
            <person name="Braus G.H."/>
            <person name="Fischer R."/>
            <person name="Frisvad J.C."/>
            <person name="Goldman G.H."/>
            <person name="Houbraken J."/>
            <person name="Oakley B."/>
            <person name="Pocsi I."/>
            <person name="Scazzocchio C."/>
            <person name="Seiboth B."/>
            <person name="vanKuyk P.A."/>
            <person name="Wortman J."/>
            <person name="Dyer P.S."/>
            <person name="Grigoriev I.V."/>
        </authorList>
    </citation>
    <scope>NUCLEOTIDE SEQUENCE [LARGE SCALE GENOMIC DNA]</scope>
    <source>
        <strain evidence="2">CBS 106.47</strain>
    </source>
</reference>
<evidence type="ECO:0000313" key="1">
    <source>
        <dbReference type="EMBL" id="OJZ84588.1"/>
    </source>
</evidence>
<evidence type="ECO:0000313" key="2">
    <source>
        <dbReference type="Proteomes" id="UP000184063"/>
    </source>
</evidence>
<proteinExistence type="predicted"/>
<organism evidence="1 2">
    <name type="scientific">Aspergillus luchuensis (strain CBS 106.47)</name>
    <dbReference type="NCBI Taxonomy" id="1137211"/>
    <lineage>
        <taxon>Eukaryota</taxon>
        <taxon>Fungi</taxon>
        <taxon>Dikarya</taxon>
        <taxon>Ascomycota</taxon>
        <taxon>Pezizomycotina</taxon>
        <taxon>Eurotiomycetes</taxon>
        <taxon>Eurotiomycetidae</taxon>
        <taxon>Eurotiales</taxon>
        <taxon>Aspergillaceae</taxon>
        <taxon>Aspergillus</taxon>
        <taxon>Aspergillus subgen. Circumdati</taxon>
    </lineage>
</organism>
<protein>
    <submittedName>
        <fullName evidence="1">Uncharacterized protein</fullName>
    </submittedName>
</protein>
<dbReference type="AlphaFoldDB" id="A0A1M3TCW0"/>
<sequence>MLPKKQVRGYSDGTVRWEGPKPAVFWYASLMPHAVNARRTCHVDIRGKQPRSLRLESPRIEKKE</sequence>
<dbReference type="VEuPathDB" id="FungiDB:ASPFODRAFT_685703"/>
<accession>A0A1M3TCW0</accession>
<gene>
    <name evidence="1" type="ORF">ASPFODRAFT_685703</name>
</gene>
<dbReference type="Proteomes" id="UP000184063">
    <property type="component" value="Unassembled WGS sequence"/>
</dbReference>